<dbReference type="Pfam" id="PF13424">
    <property type="entry name" value="TPR_12"/>
    <property type="match status" value="1"/>
</dbReference>
<dbReference type="Gene3D" id="3.40.50.300">
    <property type="entry name" value="P-loop containing nucleotide triphosphate hydrolases"/>
    <property type="match status" value="1"/>
</dbReference>
<evidence type="ECO:0000259" key="2">
    <source>
        <dbReference type="Pfam" id="PF13191"/>
    </source>
</evidence>
<dbReference type="InterPro" id="IPR011990">
    <property type="entry name" value="TPR-like_helical_dom_sf"/>
</dbReference>
<evidence type="ECO:0000256" key="1">
    <source>
        <dbReference type="SAM" id="MobiDB-lite"/>
    </source>
</evidence>
<dbReference type="InterPro" id="IPR027417">
    <property type="entry name" value="P-loop_NTPase"/>
</dbReference>
<evidence type="ECO:0000313" key="3">
    <source>
        <dbReference type="EMBL" id="EFX02656.1"/>
    </source>
</evidence>
<dbReference type="HOGENOM" id="CLU_000288_125_8_1"/>
<dbReference type="SUPFAM" id="SSF48452">
    <property type="entry name" value="TPR-like"/>
    <property type="match status" value="1"/>
</dbReference>
<dbReference type="Pfam" id="PF13176">
    <property type="entry name" value="TPR_7"/>
    <property type="match status" value="1"/>
</dbReference>
<dbReference type="InterPro" id="IPR019734">
    <property type="entry name" value="TPR_rpt"/>
</dbReference>
<dbReference type="PANTHER" id="PTHR46082:SF6">
    <property type="entry name" value="AAA+ ATPASE DOMAIN-CONTAINING PROTEIN-RELATED"/>
    <property type="match status" value="1"/>
</dbReference>
<dbReference type="AlphaFoldDB" id="F0XGB7"/>
<dbReference type="Proteomes" id="UP000007796">
    <property type="component" value="Unassembled WGS sequence"/>
</dbReference>
<dbReference type="Pfam" id="PF13191">
    <property type="entry name" value="AAA_16"/>
    <property type="match status" value="1"/>
</dbReference>
<dbReference type="InterPro" id="IPR053137">
    <property type="entry name" value="NLR-like"/>
</dbReference>
<dbReference type="STRING" id="655863.F0XGB7"/>
<keyword evidence="4" id="KW-1185">Reference proteome</keyword>
<dbReference type="GeneID" id="25975590"/>
<feature type="region of interest" description="Disordered" evidence="1">
    <location>
        <begin position="481"/>
        <end position="502"/>
    </location>
</feature>
<dbReference type="PANTHER" id="PTHR46082">
    <property type="entry name" value="ATP/GTP-BINDING PROTEIN-RELATED"/>
    <property type="match status" value="1"/>
</dbReference>
<dbReference type="RefSeq" id="XP_014172138.1">
    <property type="nucleotide sequence ID" value="XM_014316663.1"/>
</dbReference>
<dbReference type="SUPFAM" id="SSF52540">
    <property type="entry name" value="P-loop containing nucleoside triphosphate hydrolases"/>
    <property type="match status" value="1"/>
</dbReference>
<dbReference type="EMBL" id="GL629769">
    <property type="protein sequence ID" value="EFX02656.1"/>
    <property type="molecule type" value="Genomic_DNA"/>
</dbReference>
<gene>
    <name evidence="3" type="ORF">CMQ_2585</name>
</gene>
<dbReference type="InParanoid" id="F0XGB7"/>
<feature type="domain" description="Orc1-like AAA ATPase" evidence="2">
    <location>
        <begin position="67"/>
        <end position="200"/>
    </location>
</feature>
<evidence type="ECO:0000313" key="4">
    <source>
        <dbReference type="Proteomes" id="UP000007796"/>
    </source>
</evidence>
<accession>F0XGB7</accession>
<sequence length="612" mass="69708">MRLLRCTDDGFTLTKDFRPHEEWPEYAILSHRWGLDDEEVTHADLVNNVGETKKRVWTVPFDRNPCFTGRDDELKAIRQMLVVKDRTARVAITGLGGVGKTNIVLELLYRMRAEYKHCSFIWIPATSEESLSQAYLAAAEKLGIPGWNDPKADVKKLVQAYLSNENAGQWVLVFDNADDRTLWLERPANDPHSSRLIDHLPKSSRGSIIFTTRDTGLAVQLASPNNVNVSDVGEAGGKKLLRKYIHEQELLQNEEDTAALLKWLTYLPLAIVQAAMYINEIGLDLSEYLSLLNDQEEGAIKLLSEDFLDYGRYSDGKNPIATTWLVSFEQIRKRDSLASELLSFMACIDAKDIPRSLLAQDLGRKKEADAIGTLKAFSFISQNRASSTFTMHRLVHLAMRNWLQKEQLLLPWTQKAVTRLANVLQNPDYHHRDIWRSHMSHAQYALTMSRAQGLHVAQAPPHMSTHARCLHGLLVSSKMPISSEPMPTKPSHTTGLRESDGTDRQRLLSAYGTCLYYDGRYRDAEAARKEVMETSKAKLGADHPDTLTSINNLASTYRNQGRWEEAKKLFVQVMETPSTYRNQGRWEEAEKLFVQVMETLYARYHDRGEIYQ</sequence>
<dbReference type="Gene3D" id="1.25.40.10">
    <property type="entry name" value="Tetratricopeptide repeat domain"/>
    <property type="match status" value="1"/>
</dbReference>
<proteinExistence type="predicted"/>
<dbReference type="InterPro" id="IPR041664">
    <property type="entry name" value="AAA_16"/>
</dbReference>
<organism evidence="4">
    <name type="scientific">Grosmannia clavigera (strain kw1407 / UAMH 11150)</name>
    <name type="common">Blue stain fungus</name>
    <name type="synonym">Graphiocladiella clavigera</name>
    <dbReference type="NCBI Taxonomy" id="655863"/>
    <lineage>
        <taxon>Eukaryota</taxon>
        <taxon>Fungi</taxon>
        <taxon>Dikarya</taxon>
        <taxon>Ascomycota</taxon>
        <taxon>Pezizomycotina</taxon>
        <taxon>Sordariomycetes</taxon>
        <taxon>Sordariomycetidae</taxon>
        <taxon>Ophiostomatales</taxon>
        <taxon>Ophiostomataceae</taxon>
        <taxon>Leptographium</taxon>
    </lineage>
</organism>
<reference evidence="3 4" key="1">
    <citation type="journal article" date="2011" name="Proc. Natl. Acad. Sci. U.S.A.">
        <title>Genome and transcriptome analyses of the mountain pine beetle-fungal symbiont Grosmannia clavigera, a lodgepole pine pathogen.</title>
        <authorList>
            <person name="DiGuistini S."/>
            <person name="Wang Y."/>
            <person name="Liao N.Y."/>
            <person name="Taylor G."/>
            <person name="Tanguay P."/>
            <person name="Feau N."/>
            <person name="Henrissat B."/>
            <person name="Chan S.K."/>
            <person name="Hesse-Orce U."/>
            <person name="Alamouti S.M."/>
            <person name="Tsui C.K.M."/>
            <person name="Docking R.T."/>
            <person name="Levasseur A."/>
            <person name="Haridas S."/>
            <person name="Robertson G."/>
            <person name="Birol I."/>
            <person name="Holt R.A."/>
            <person name="Marra M.A."/>
            <person name="Hamelin R.C."/>
            <person name="Hirst M."/>
            <person name="Jones S.J.M."/>
            <person name="Bohlmann J."/>
            <person name="Breuil C."/>
        </authorList>
    </citation>
    <scope>NUCLEOTIDE SEQUENCE [LARGE SCALE GENOMIC DNA]</scope>
    <source>
        <strain evidence="4">kw1407 / UAMH 11150</strain>
    </source>
</reference>
<name>F0XGB7_GROCL</name>
<dbReference type="eggNOG" id="KOG1840">
    <property type="taxonomic scope" value="Eukaryota"/>
</dbReference>
<dbReference type="OrthoDB" id="626167at2759"/>
<protein>
    <submittedName>
        <fullName evidence="3">Kinesin light chain</fullName>
    </submittedName>
</protein>